<dbReference type="RefSeq" id="WP_368004811.1">
    <property type="nucleotide sequence ID" value="NZ_JAMXFF010000002.1"/>
</dbReference>
<keyword evidence="3" id="KW-1185">Reference proteome</keyword>
<name>A0ABT2MNI8_9CYAN</name>
<protein>
    <submittedName>
        <fullName evidence="2">Uncharacterized protein</fullName>
    </submittedName>
</protein>
<feature type="compositionally biased region" description="Polar residues" evidence="1">
    <location>
        <begin position="85"/>
        <end position="94"/>
    </location>
</feature>
<evidence type="ECO:0000313" key="3">
    <source>
        <dbReference type="Proteomes" id="UP001525890"/>
    </source>
</evidence>
<sequence>MSSVVQIRTSQFQSSLQSALVGATHPLALIYLRRPRQNQQPVEQFLALLCRIDPDLTDPSFILFPEEGVASPPLVLHQLPNPGVTSFRTGTIPANNKRRQSVGSRDGLAKLPPRADSQTKGLG</sequence>
<dbReference type="EMBL" id="JAMXFF010000002">
    <property type="protein sequence ID" value="MCT7965091.1"/>
    <property type="molecule type" value="Genomic_DNA"/>
</dbReference>
<proteinExistence type="predicted"/>
<feature type="region of interest" description="Disordered" evidence="1">
    <location>
        <begin position="85"/>
        <end position="123"/>
    </location>
</feature>
<comment type="caution">
    <text evidence="2">The sequence shown here is derived from an EMBL/GenBank/DDBJ whole genome shotgun (WGS) entry which is preliminary data.</text>
</comment>
<gene>
    <name evidence="2" type="ORF">NG799_01930</name>
</gene>
<accession>A0ABT2MNI8</accession>
<organism evidence="2 3">
    <name type="scientific">Laspinema palackyanum D2a</name>
    <dbReference type="NCBI Taxonomy" id="2953684"/>
    <lineage>
        <taxon>Bacteria</taxon>
        <taxon>Bacillati</taxon>
        <taxon>Cyanobacteriota</taxon>
        <taxon>Cyanophyceae</taxon>
        <taxon>Oscillatoriophycideae</taxon>
        <taxon>Oscillatoriales</taxon>
        <taxon>Laspinemataceae</taxon>
        <taxon>Laspinema</taxon>
        <taxon>Laspinema palackyanum</taxon>
    </lineage>
</organism>
<evidence type="ECO:0000313" key="2">
    <source>
        <dbReference type="EMBL" id="MCT7965091.1"/>
    </source>
</evidence>
<dbReference type="Proteomes" id="UP001525890">
    <property type="component" value="Unassembled WGS sequence"/>
</dbReference>
<evidence type="ECO:0000256" key="1">
    <source>
        <dbReference type="SAM" id="MobiDB-lite"/>
    </source>
</evidence>
<reference evidence="2 3" key="1">
    <citation type="journal article" date="2022" name="Front. Microbiol.">
        <title>High genomic differentiation and limited gene flow indicate recent cryptic speciation within the genus Laspinema (cyanobacteria).</title>
        <authorList>
            <person name="Stanojkovic A."/>
            <person name="Skoupy S."/>
            <person name="Skaloud P."/>
            <person name="Dvorak P."/>
        </authorList>
    </citation>
    <scope>NUCLEOTIDE SEQUENCE [LARGE SCALE GENOMIC DNA]</scope>
    <source>
        <strain evidence="2 3">D2a</strain>
    </source>
</reference>